<accession>A0ABW8ZUY6</accession>
<evidence type="ECO:0000256" key="1">
    <source>
        <dbReference type="ARBA" id="ARBA00022531"/>
    </source>
</evidence>
<keyword evidence="2" id="KW-0604">Photosystem II</keyword>
<evidence type="ECO:0000313" key="6">
    <source>
        <dbReference type="Proteomes" id="UP001629249"/>
    </source>
</evidence>
<evidence type="ECO:0000313" key="5">
    <source>
        <dbReference type="EMBL" id="MFL9886386.1"/>
    </source>
</evidence>
<dbReference type="SUPFAM" id="SSF110296">
    <property type="entry name" value="Oligoxyloglucan reducing end-specific cellobiohydrolase"/>
    <property type="match status" value="1"/>
</dbReference>
<protein>
    <submittedName>
        <fullName evidence="5">YCF48-related protein</fullName>
    </submittedName>
</protein>
<sequence>MLKNIRIILSATVHALLLGAALVGSVHAQGVVPKPARHWPDASGLMLLGAAHAGARIVAVGEQGVVLLSDDDGRHFRQAASVPVDATLTAVTFVSAREGWAVGQWGTVLVTQDGGEHWTQQRIDTSVDQPLFSVAFTNDRDGWAVGLWSLVLATRDGGRTWTQMALPKPPDGGKADRNLYRIFAAHDGTLYIAAEQGTVIRSIDGGITWTYLDTGYKGSLWTGIAMHDGRLLVGGLRGNLFQSADRGATWSVVHSGSANSITDLIETHDGVLGVGLDGFVMRAPPGTARFTAIQRPDRAALTAVLLDRHNMPVLFSKSGVLRVK</sequence>
<feature type="chain" id="PRO_5045420818" evidence="3">
    <location>
        <begin position="29"/>
        <end position="324"/>
    </location>
</feature>
<comment type="caution">
    <text evidence="5">The sequence shown here is derived from an EMBL/GenBank/DDBJ whole genome shotgun (WGS) entry which is preliminary data.</text>
</comment>
<dbReference type="InterPro" id="IPR028203">
    <property type="entry name" value="PSII_CF48-like_dom"/>
</dbReference>
<dbReference type="CDD" id="cd15482">
    <property type="entry name" value="Sialidase_non-viral"/>
    <property type="match status" value="1"/>
</dbReference>
<organism evidence="5 6">
    <name type="scientific">Paraburkholderia agricolaris</name>
    <dbReference type="NCBI Taxonomy" id="2152888"/>
    <lineage>
        <taxon>Bacteria</taxon>
        <taxon>Pseudomonadati</taxon>
        <taxon>Pseudomonadota</taxon>
        <taxon>Betaproteobacteria</taxon>
        <taxon>Burkholderiales</taxon>
        <taxon>Burkholderiaceae</taxon>
        <taxon>Paraburkholderia</taxon>
    </lineage>
</organism>
<evidence type="ECO:0000259" key="4">
    <source>
        <dbReference type="Pfam" id="PF14870"/>
    </source>
</evidence>
<dbReference type="RefSeq" id="WP_408333394.1">
    <property type="nucleotide sequence ID" value="NZ_JAQQFH010000036.1"/>
</dbReference>
<dbReference type="Proteomes" id="UP001629249">
    <property type="component" value="Unassembled WGS sequence"/>
</dbReference>
<proteinExistence type="predicted"/>
<feature type="domain" description="Photosynthesis system II assembly factor Ycf48/Hcf136-like" evidence="4">
    <location>
        <begin position="79"/>
        <end position="269"/>
    </location>
</feature>
<evidence type="ECO:0000256" key="3">
    <source>
        <dbReference type="SAM" id="SignalP"/>
    </source>
</evidence>
<reference evidence="5 6" key="1">
    <citation type="journal article" date="2024" name="Chem. Sci.">
        <title>Discovery of megapolipeptins by genome mining of a Burkholderiales bacteria collection.</title>
        <authorList>
            <person name="Paulo B.S."/>
            <person name="Recchia M.J.J."/>
            <person name="Lee S."/>
            <person name="Fergusson C.H."/>
            <person name="Romanowski S.B."/>
            <person name="Hernandez A."/>
            <person name="Krull N."/>
            <person name="Liu D.Y."/>
            <person name="Cavanagh H."/>
            <person name="Bos A."/>
            <person name="Gray C.A."/>
            <person name="Murphy B.T."/>
            <person name="Linington R.G."/>
            <person name="Eustaquio A.S."/>
        </authorList>
    </citation>
    <scope>NUCLEOTIDE SEQUENCE [LARGE SCALE GENOMIC DNA]</scope>
    <source>
        <strain evidence="5 6">RL16-012-BIC-B</strain>
    </source>
</reference>
<gene>
    <name evidence="5" type="ORF">PQR66_25315</name>
</gene>
<feature type="signal peptide" evidence="3">
    <location>
        <begin position="1"/>
        <end position="28"/>
    </location>
</feature>
<dbReference type="Pfam" id="PF14870">
    <property type="entry name" value="PSII_BNR"/>
    <property type="match status" value="1"/>
</dbReference>
<dbReference type="Gene3D" id="2.130.10.10">
    <property type="entry name" value="YVTN repeat-like/Quinoprotein amine dehydrogenase"/>
    <property type="match status" value="1"/>
</dbReference>
<keyword evidence="1" id="KW-0602">Photosynthesis</keyword>
<dbReference type="PANTHER" id="PTHR47199">
    <property type="entry name" value="PHOTOSYSTEM II STABILITY/ASSEMBLY FACTOR HCF136, CHLOROPLASTIC"/>
    <property type="match status" value="1"/>
</dbReference>
<dbReference type="InterPro" id="IPR015943">
    <property type="entry name" value="WD40/YVTN_repeat-like_dom_sf"/>
</dbReference>
<evidence type="ECO:0000256" key="2">
    <source>
        <dbReference type="ARBA" id="ARBA00023276"/>
    </source>
</evidence>
<keyword evidence="6" id="KW-1185">Reference proteome</keyword>
<dbReference type="EMBL" id="JAQQFN010000021">
    <property type="protein sequence ID" value="MFL9886386.1"/>
    <property type="molecule type" value="Genomic_DNA"/>
</dbReference>
<dbReference type="PANTHER" id="PTHR47199:SF2">
    <property type="entry name" value="PHOTOSYSTEM II STABILITY_ASSEMBLY FACTOR HCF136, CHLOROPLASTIC"/>
    <property type="match status" value="1"/>
</dbReference>
<keyword evidence="3" id="KW-0732">Signal</keyword>
<name>A0ABW8ZUY6_9BURK</name>